<feature type="region of interest" description="Disordered" evidence="1">
    <location>
        <begin position="85"/>
        <end position="104"/>
    </location>
</feature>
<name>A0AAN9CN97_9TELE</name>
<evidence type="ECO:0008006" key="5">
    <source>
        <dbReference type="Google" id="ProtNLM"/>
    </source>
</evidence>
<dbReference type="Proteomes" id="UP001364617">
    <property type="component" value="Unassembled WGS sequence"/>
</dbReference>
<dbReference type="GO" id="GO:0005739">
    <property type="term" value="C:mitochondrion"/>
    <property type="evidence" value="ECO:0007669"/>
    <property type="project" value="InterPro"/>
</dbReference>
<dbReference type="GO" id="GO:0008089">
    <property type="term" value="P:anterograde axonal transport"/>
    <property type="evidence" value="ECO:0007669"/>
    <property type="project" value="InterPro"/>
</dbReference>
<sequence length="104" mass="11696">MFACRASWQRCGGPLARLSINRAHLFRDVVPRRLMSSVPGGSADNILYGILCVGACAGSLTYVYRTVVSDKERFDDRINEIKARPKSEWKPKPWPPKSGEKDDE</sequence>
<keyword evidence="4" id="KW-1185">Reference proteome</keyword>
<feature type="transmembrane region" description="Helical" evidence="2">
    <location>
        <begin position="46"/>
        <end position="64"/>
    </location>
</feature>
<keyword evidence="2" id="KW-0472">Membrane</keyword>
<dbReference type="PANTHER" id="PTHR22910:SF6">
    <property type="entry name" value="PROTEIN MGARP"/>
    <property type="match status" value="1"/>
</dbReference>
<gene>
    <name evidence="3" type="ORF">R3I93_015342</name>
</gene>
<evidence type="ECO:0000313" key="4">
    <source>
        <dbReference type="Proteomes" id="UP001364617"/>
    </source>
</evidence>
<evidence type="ECO:0000256" key="1">
    <source>
        <dbReference type="SAM" id="MobiDB-lite"/>
    </source>
</evidence>
<dbReference type="InterPro" id="IPR026093">
    <property type="entry name" value="MGARP"/>
</dbReference>
<reference evidence="3 4" key="1">
    <citation type="submission" date="2024-02" db="EMBL/GenBank/DDBJ databases">
        <title>Chromosome-level genome assembly of the Eurasian Minnow (Phoxinus phoxinus).</title>
        <authorList>
            <person name="Oriowo T.O."/>
            <person name="Martin S."/>
            <person name="Stange M."/>
            <person name="Chrysostomakis Y."/>
            <person name="Brown T."/>
            <person name="Winkler S."/>
            <person name="Kukowka S."/>
            <person name="Myers E.W."/>
            <person name="Bohne A."/>
        </authorList>
    </citation>
    <scope>NUCLEOTIDE SEQUENCE [LARGE SCALE GENOMIC DNA]</scope>
    <source>
        <strain evidence="3">ZFMK-TIS-60720</strain>
        <tissue evidence="3">Whole Organism</tissue>
    </source>
</reference>
<proteinExistence type="predicted"/>
<evidence type="ECO:0000313" key="3">
    <source>
        <dbReference type="EMBL" id="KAK7141155.1"/>
    </source>
</evidence>
<comment type="caution">
    <text evidence="3">The sequence shown here is derived from an EMBL/GenBank/DDBJ whole genome shotgun (WGS) entry which is preliminary data.</text>
</comment>
<dbReference type="PANTHER" id="PTHR22910">
    <property type="entry name" value="PROTEIN MGARP"/>
    <property type="match status" value="1"/>
</dbReference>
<evidence type="ECO:0000256" key="2">
    <source>
        <dbReference type="SAM" id="Phobius"/>
    </source>
</evidence>
<dbReference type="EMBL" id="JAYKXH010000016">
    <property type="protein sequence ID" value="KAK7141155.1"/>
    <property type="molecule type" value="Genomic_DNA"/>
</dbReference>
<organism evidence="3 4">
    <name type="scientific">Phoxinus phoxinus</name>
    <name type="common">Eurasian minnow</name>
    <dbReference type="NCBI Taxonomy" id="58324"/>
    <lineage>
        <taxon>Eukaryota</taxon>
        <taxon>Metazoa</taxon>
        <taxon>Chordata</taxon>
        <taxon>Craniata</taxon>
        <taxon>Vertebrata</taxon>
        <taxon>Euteleostomi</taxon>
        <taxon>Actinopterygii</taxon>
        <taxon>Neopterygii</taxon>
        <taxon>Teleostei</taxon>
        <taxon>Ostariophysi</taxon>
        <taxon>Cypriniformes</taxon>
        <taxon>Leuciscidae</taxon>
        <taxon>Phoxininae</taxon>
        <taxon>Phoxinus</taxon>
    </lineage>
</organism>
<keyword evidence="2" id="KW-0812">Transmembrane</keyword>
<accession>A0AAN9CN97</accession>
<protein>
    <recommendedName>
        <fullName evidence="5">Protein MGARP</fullName>
    </recommendedName>
</protein>
<dbReference type="GO" id="GO:1904115">
    <property type="term" value="C:axon cytoplasm"/>
    <property type="evidence" value="ECO:0007669"/>
    <property type="project" value="GOC"/>
</dbReference>
<keyword evidence="2" id="KW-1133">Transmembrane helix</keyword>
<dbReference type="AlphaFoldDB" id="A0AAN9CN97"/>